<gene>
    <name evidence="11" type="ORF">NLJ89_g6022</name>
</gene>
<evidence type="ECO:0000256" key="3">
    <source>
        <dbReference type="ARBA" id="ARBA00022448"/>
    </source>
</evidence>
<feature type="transmembrane region" description="Helical" evidence="9">
    <location>
        <begin position="112"/>
        <end position="131"/>
    </location>
</feature>
<dbReference type="OrthoDB" id="10021397at2759"/>
<accession>A0A9W8MV16</accession>
<feature type="compositionally biased region" description="Basic and acidic residues" evidence="8">
    <location>
        <begin position="586"/>
        <end position="598"/>
    </location>
</feature>
<feature type="transmembrane region" description="Helical" evidence="9">
    <location>
        <begin position="137"/>
        <end position="158"/>
    </location>
</feature>
<evidence type="ECO:0000256" key="9">
    <source>
        <dbReference type="SAM" id="Phobius"/>
    </source>
</evidence>
<feature type="transmembrane region" description="Helical" evidence="9">
    <location>
        <begin position="80"/>
        <end position="100"/>
    </location>
</feature>
<dbReference type="InterPro" id="IPR036259">
    <property type="entry name" value="MFS_trans_sf"/>
</dbReference>
<feature type="transmembrane region" description="Helical" evidence="9">
    <location>
        <begin position="268"/>
        <end position="285"/>
    </location>
</feature>
<dbReference type="GO" id="GO:0022857">
    <property type="term" value="F:transmembrane transporter activity"/>
    <property type="evidence" value="ECO:0007669"/>
    <property type="project" value="InterPro"/>
</dbReference>
<feature type="transmembrane region" description="Helical" evidence="9">
    <location>
        <begin position="197"/>
        <end position="219"/>
    </location>
</feature>
<evidence type="ECO:0000259" key="10">
    <source>
        <dbReference type="PROSITE" id="PS50850"/>
    </source>
</evidence>
<evidence type="ECO:0000256" key="6">
    <source>
        <dbReference type="ARBA" id="ARBA00022989"/>
    </source>
</evidence>
<feature type="transmembrane region" description="Helical" evidence="9">
    <location>
        <begin position="345"/>
        <end position="363"/>
    </location>
</feature>
<dbReference type="AlphaFoldDB" id="A0A9W8MV16"/>
<feature type="transmembrane region" description="Helical" evidence="9">
    <location>
        <begin position="170"/>
        <end position="191"/>
    </location>
</feature>
<dbReference type="Pfam" id="PF07690">
    <property type="entry name" value="MFS_1"/>
    <property type="match status" value="1"/>
</dbReference>
<dbReference type="EMBL" id="JANKHO010000611">
    <property type="protein sequence ID" value="KAJ3507938.1"/>
    <property type="molecule type" value="Genomic_DNA"/>
</dbReference>
<evidence type="ECO:0000313" key="11">
    <source>
        <dbReference type="EMBL" id="KAJ3507938.1"/>
    </source>
</evidence>
<feature type="domain" description="Major facilitator superfamily (MFS) profile" evidence="10">
    <location>
        <begin position="43"/>
        <end position="531"/>
    </location>
</feature>
<evidence type="ECO:0000256" key="8">
    <source>
        <dbReference type="SAM" id="MobiDB-lite"/>
    </source>
</evidence>
<dbReference type="NCBIfam" id="TIGR00711">
    <property type="entry name" value="efflux_EmrB"/>
    <property type="match status" value="1"/>
</dbReference>
<evidence type="ECO:0000256" key="7">
    <source>
        <dbReference type="ARBA" id="ARBA00023136"/>
    </source>
</evidence>
<dbReference type="PRINTS" id="PR01036">
    <property type="entry name" value="TCRTETB"/>
</dbReference>
<dbReference type="SUPFAM" id="SSF103473">
    <property type="entry name" value="MFS general substrate transporter"/>
    <property type="match status" value="1"/>
</dbReference>
<dbReference type="PROSITE" id="PS50850">
    <property type="entry name" value="MFS"/>
    <property type="match status" value="1"/>
</dbReference>
<dbReference type="PANTHER" id="PTHR23501:SF102">
    <property type="entry name" value="DRUG TRANSPORTER, PUTATIVE (AFU_ORTHOLOGUE AFUA_3G08530)-RELATED"/>
    <property type="match status" value="1"/>
</dbReference>
<evidence type="ECO:0000256" key="5">
    <source>
        <dbReference type="ARBA" id="ARBA00022692"/>
    </source>
</evidence>
<dbReference type="PANTHER" id="PTHR23501">
    <property type="entry name" value="MAJOR FACILITATOR SUPERFAMILY"/>
    <property type="match status" value="1"/>
</dbReference>
<dbReference type="Gene3D" id="1.20.1250.20">
    <property type="entry name" value="MFS general substrate transporter like domains"/>
    <property type="match status" value="1"/>
</dbReference>
<feature type="transmembrane region" description="Helical" evidence="9">
    <location>
        <begin position="508"/>
        <end position="529"/>
    </location>
</feature>
<dbReference type="FunFam" id="1.20.1720.10:FF:000013">
    <property type="entry name" value="Related to multidrug resistance proteins"/>
    <property type="match status" value="1"/>
</dbReference>
<keyword evidence="12" id="KW-1185">Reference proteome</keyword>
<dbReference type="CDD" id="cd17502">
    <property type="entry name" value="MFS_Azr1_MDR_like"/>
    <property type="match status" value="1"/>
</dbReference>
<feature type="transmembrane region" description="Helical" evidence="9">
    <location>
        <begin position="400"/>
        <end position="424"/>
    </location>
</feature>
<feature type="region of interest" description="Disordered" evidence="8">
    <location>
        <begin position="540"/>
        <end position="616"/>
    </location>
</feature>
<feature type="transmembrane region" description="Helical" evidence="9">
    <location>
        <begin position="370"/>
        <end position="388"/>
    </location>
</feature>
<comment type="subcellular location">
    <subcellularLocation>
        <location evidence="1">Cell membrane</location>
        <topology evidence="1">Multi-pass membrane protein</topology>
    </subcellularLocation>
</comment>
<dbReference type="InterPro" id="IPR011701">
    <property type="entry name" value="MFS"/>
</dbReference>
<sequence>MSSTPTIPPEKSEKTAGKAKALPGASWKEAETHVLPKNRLVIVFSGLMACVFLAAIDQTIVATALPTIVSQLGGGRDYSWVGSSVFLSYLLTAAGLSPLYGKLSDLIGRKGILYTSIVVFLIGSALCGAAQSMTMLIVSRAVQGIGGGGIIQLVNIIISDIVTLQERGKYGGLMGATWGIASVIGPLLGGVFTDHVSWRWCFFINLPTGGVAVAILFFFLNLNPHQGKTFKQHVQEFDFVGLFLIVSGVVLLLLGFNESETSWSSKETIAFLTVGAVLLVVGAVNEAFTKRSPIVPPRLFQTRTTGIILVTTFLHAVAFFSGAFYLPLYYQVLGASATKAGVEMLPYSLGCALLSAVSGVLVSRTGKYRPVMWASFAVFTLGMGLMIMLDGTSTTAEKVIYPLIAAIGLGCLFQTPLIGLQAAMPIRDMATSTATFGFLRTLGGTVGISIGQAIYSSTLAKKVAHIPNADIDTSPAALSQSVSHLKSIPDPVLRAAIIDAYTRSISTIWLVMTPMLGACFIMVLFLRVYSLKRTIVRAGEQAAPAADGSDPEKGTIGETEQARSPIAGEDDSKTELDISVDNTRSSTEKEKFDVDDASMRPATSSAESKNGSTRGA</sequence>
<name>A0A9W8MV16_9AGAR</name>
<reference evidence="11" key="1">
    <citation type="submission" date="2022-07" db="EMBL/GenBank/DDBJ databases">
        <title>Genome Sequence of Agrocybe chaxingu.</title>
        <authorList>
            <person name="Buettner E."/>
        </authorList>
    </citation>
    <scope>NUCLEOTIDE SEQUENCE</scope>
    <source>
        <strain evidence="11">MP-N11</strain>
    </source>
</reference>
<keyword evidence="7 9" id="KW-0472">Membrane</keyword>
<evidence type="ECO:0000256" key="1">
    <source>
        <dbReference type="ARBA" id="ARBA00004651"/>
    </source>
</evidence>
<feature type="transmembrane region" description="Helical" evidence="9">
    <location>
        <begin position="40"/>
        <end position="60"/>
    </location>
</feature>
<dbReference type="InterPro" id="IPR020846">
    <property type="entry name" value="MFS_dom"/>
</dbReference>
<evidence type="ECO:0000313" key="12">
    <source>
        <dbReference type="Proteomes" id="UP001148786"/>
    </source>
</evidence>
<feature type="transmembrane region" description="Helical" evidence="9">
    <location>
        <begin position="306"/>
        <end position="325"/>
    </location>
</feature>
<evidence type="ECO:0000256" key="4">
    <source>
        <dbReference type="ARBA" id="ARBA00022475"/>
    </source>
</evidence>
<keyword evidence="3" id="KW-0813">Transport</keyword>
<keyword evidence="6 9" id="KW-1133">Transmembrane helix</keyword>
<keyword evidence="5 9" id="KW-0812">Transmembrane</keyword>
<protein>
    <recommendedName>
        <fullName evidence="10">Major facilitator superfamily (MFS) profile domain-containing protein</fullName>
    </recommendedName>
</protein>
<comment type="similarity">
    <text evidence="2">Belongs to the major facilitator superfamily.</text>
</comment>
<dbReference type="GO" id="GO:0005886">
    <property type="term" value="C:plasma membrane"/>
    <property type="evidence" value="ECO:0007669"/>
    <property type="project" value="UniProtKB-SubCell"/>
</dbReference>
<evidence type="ECO:0000256" key="2">
    <source>
        <dbReference type="ARBA" id="ARBA00008335"/>
    </source>
</evidence>
<dbReference type="Proteomes" id="UP001148786">
    <property type="component" value="Unassembled WGS sequence"/>
</dbReference>
<proteinExistence type="inferred from homology"/>
<dbReference type="InterPro" id="IPR004638">
    <property type="entry name" value="EmrB-like"/>
</dbReference>
<comment type="caution">
    <text evidence="11">The sequence shown here is derived from an EMBL/GenBank/DDBJ whole genome shotgun (WGS) entry which is preliminary data.</text>
</comment>
<dbReference type="Gene3D" id="1.20.1720.10">
    <property type="entry name" value="Multidrug resistance protein D"/>
    <property type="match status" value="1"/>
</dbReference>
<organism evidence="11 12">
    <name type="scientific">Agrocybe chaxingu</name>
    <dbReference type="NCBI Taxonomy" id="84603"/>
    <lineage>
        <taxon>Eukaryota</taxon>
        <taxon>Fungi</taxon>
        <taxon>Dikarya</taxon>
        <taxon>Basidiomycota</taxon>
        <taxon>Agaricomycotina</taxon>
        <taxon>Agaricomycetes</taxon>
        <taxon>Agaricomycetidae</taxon>
        <taxon>Agaricales</taxon>
        <taxon>Agaricineae</taxon>
        <taxon>Strophariaceae</taxon>
        <taxon>Agrocybe</taxon>
    </lineage>
</organism>
<feature type="transmembrane region" description="Helical" evidence="9">
    <location>
        <begin position="239"/>
        <end position="256"/>
    </location>
</feature>
<feature type="compositionally biased region" description="Polar residues" evidence="8">
    <location>
        <begin position="601"/>
        <end position="616"/>
    </location>
</feature>
<feature type="transmembrane region" description="Helical" evidence="9">
    <location>
        <begin position="436"/>
        <end position="455"/>
    </location>
</feature>
<keyword evidence="4" id="KW-1003">Cell membrane</keyword>